<dbReference type="Proteomes" id="UP000279446">
    <property type="component" value="Unassembled WGS sequence"/>
</dbReference>
<evidence type="ECO:0000259" key="1">
    <source>
        <dbReference type="PROSITE" id="PS51186"/>
    </source>
</evidence>
<dbReference type="PROSITE" id="PS51186">
    <property type="entry name" value="GNAT"/>
    <property type="match status" value="1"/>
</dbReference>
<proteinExistence type="predicted"/>
<keyword evidence="3" id="KW-1185">Reference proteome</keyword>
<dbReference type="InterPro" id="IPR016181">
    <property type="entry name" value="Acyl_CoA_acyltransferase"/>
</dbReference>
<organism evidence="2 3">
    <name type="scientific">Paenibacillus anaericanus</name>
    <dbReference type="NCBI Taxonomy" id="170367"/>
    <lineage>
        <taxon>Bacteria</taxon>
        <taxon>Bacillati</taxon>
        <taxon>Bacillota</taxon>
        <taxon>Bacilli</taxon>
        <taxon>Bacillales</taxon>
        <taxon>Paenibacillaceae</taxon>
        <taxon>Paenibacillus</taxon>
    </lineage>
</organism>
<dbReference type="GO" id="GO:0016747">
    <property type="term" value="F:acyltransferase activity, transferring groups other than amino-acyl groups"/>
    <property type="evidence" value="ECO:0007669"/>
    <property type="project" value="InterPro"/>
</dbReference>
<feature type="domain" description="N-acetyltransferase" evidence="1">
    <location>
        <begin position="137"/>
        <end position="272"/>
    </location>
</feature>
<reference evidence="2 3" key="1">
    <citation type="submission" date="2018-12" db="EMBL/GenBank/DDBJ databases">
        <authorList>
            <person name="Sun L."/>
            <person name="Chen Z."/>
        </authorList>
    </citation>
    <scope>NUCLEOTIDE SEQUENCE [LARGE SCALE GENOMIC DNA]</scope>
    <source>
        <strain evidence="2 3">DSM 15890</strain>
    </source>
</reference>
<dbReference type="InterPro" id="IPR000182">
    <property type="entry name" value="GNAT_dom"/>
</dbReference>
<dbReference type="PANTHER" id="PTHR31143">
    <property type="match status" value="1"/>
</dbReference>
<dbReference type="SUPFAM" id="SSF55729">
    <property type="entry name" value="Acyl-CoA N-acyltransferases (Nat)"/>
    <property type="match status" value="1"/>
</dbReference>
<sequence>MIMIVLENKDYYKAIEPLSYVGINTLFAEAVVEQRILGKIYVDSVQEPTAFYVAHPYGMSLLFGNSDNEQFNRDLYEYINNQESNIRKSEWLQVDPAGTWADKIDSMTTQLNEQQIIMKNTRVNFSFNLETYHQMKEQLRHHDHEIIQMTKDMFLSQTGGVIPRYFWRDVDQFLAVGMGYSLVCEGEIASTAFSAFRNEHQLEIGIETAEAHYGKGYALSVCSALIEYCLDHQLEPVWACRLDNEGSYKPAQRLGFEPTLNIPYYRLECRGSIDSN</sequence>
<gene>
    <name evidence="2" type="ORF">EJP82_03685</name>
</gene>
<evidence type="ECO:0000313" key="3">
    <source>
        <dbReference type="Proteomes" id="UP000279446"/>
    </source>
</evidence>
<dbReference type="Pfam" id="PF12746">
    <property type="entry name" value="GNAT_acetyltran"/>
    <property type="match status" value="1"/>
</dbReference>
<comment type="caution">
    <text evidence="2">The sequence shown here is derived from an EMBL/GenBank/DDBJ whole genome shotgun (WGS) entry which is preliminary data.</text>
</comment>
<dbReference type="PANTHER" id="PTHR31143:SF2">
    <property type="entry name" value="FR47-LIKE DOMAIN-CONTAINING PROTEIN-RELATED"/>
    <property type="match status" value="1"/>
</dbReference>
<name>A0A433YED7_9BACL</name>
<dbReference type="AlphaFoldDB" id="A0A433YED7"/>
<protein>
    <submittedName>
        <fullName evidence="2">GNAT family N-acetyltransferase</fullName>
    </submittedName>
</protein>
<accession>A0A433YED7</accession>
<evidence type="ECO:0000313" key="2">
    <source>
        <dbReference type="EMBL" id="RUT48243.1"/>
    </source>
</evidence>
<dbReference type="OrthoDB" id="2773476at2"/>
<dbReference type="InterPro" id="IPR027365">
    <property type="entry name" value="GNAT_acetyltra_YdfB-like"/>
</dbReference>
<keyword evidence="2" id="KW-0808">Transferase</keyword>
<dbReference type="Gene3D" id="3.40.630.30">
    <property type="match status" value="1"/>
</dbReference>
<dbReference type="EMBL" id="RZNY01000002">
    <property type="protein sequence ID" value="RUT48243.1"/>
    <property type="molecule type" value="Genomic_DNA"/>
</dbReference>